<dbReference type="EMBL" id="JAEVFJ010000045">
    <property type="protein sequence ID" value="KAH8084886.1"/>
    <property type="molecule type" value="Genomic_DNA"/>
</dbReference>
<protein>
    <submittedName>
        <fullName evidence="3">Uncharacterized protein</fullName>
    </submittedName>
</protein>
<proteinExistence type="predicted"/>
<reference evidence="3" key="1">
    <citation type="journal article" date="2021" name="New Phytol.">
        <title>Evolutionary innovations through gain and loss of genes in the ectomycorrhizal Boletales.</title>
        <authorList>
            <person name="Wu G."/>
            <person name="Miyauchi S."/>
            <person name="Morin E."/>
            <person name="Kuo A."/>
            <person name="Drula E."/>
            <person name="Varga T."/>
            <person name="Kohler A."/>
            <person name="Feng B."/>
            <person name="Cao Y."/>
            <person name="Lipzen A."/>
            <person name="Daum C."/>
            <person name="Hundley H."/>
            <person name="Pangilinan J."/>
            <person name="Johnson J."/>
            <person name="Barry K."/>
            <person name="LaButti K."/>
            <person name="Ng V."/>
            <person name="Ahrendt S."/>
            <person name="Min B."/>
            <person name="Choi I.G."/>
            <person name="Park H."/>
            <person name="Plett J.M."/>
            <person name="Magnuson J."/>
            <person name="Spatafora J.W."/>
            <person name="Nagy L.G."/>
            <person name="Henrissat B."/>
            <person name="Grigoriev I.V."/>
            <person name="Yang Z.L."/>
            <person name="Xu J."/>
            <person name="Martin F.M."/>
        </authorList>
    </citation>
    <scope>NUCLEOTIDE SEQUENCE</scope>
    <source>
        <strain evidence="3">KKN 215</strain>
    </source>
</reference>
<keyword evidence="4" id="KW-1185">Reference proteome</keyword>
<gene>
    <name evidence="3" type="ORF">BXZ70DRAFT_957396</name>
</gene>
<name>A0A8K0UGE0_9AGAR</name>
<sequence>MLNLVTHGLSVWISDPYTQAELEHSPPSIVNNAWTKCQVFIPEIEPLVFEVHVRWPEKAIAIISQCDYLVTVSYRRGQSPYHRVAHCRLSCSSHNIEAGGRDGILQHEADTPFVDGVFSVHQGIRYDTRITPRQRVDQACRYSKARIKVEYRKMWNVAAQPVTQLTTTDLDYIQSTIEPVERCSFDFVDWNPEKLLKSGHRRKPASTKAEVVVPSVSSTIRQRRKYLAAERSTLAPPPFPPTRSVASSPLSEFSEVTFLPTRRRSSPSTSSDSDWEPHTRKKVLPVRNSTRFAITSPTVDDHHCETPGNHARTSTSRDRANRKRGHDPMRSLQELKAESARLQEKKHCLKKELDDLRHAEKESRKEQREIEGLRAELEVLEAEVSAARKRVGL</sequence>
<feature type="region of interest" description="Disordered" evidence="2">
    <location>
        <begin position="231"/>
        <end position="284"/>
    </location>
</feature>
<organism evidence="3 4">
    <name type="scientific">Cristinia sonorae</name>
    <dbReference type="NCBI Taxonomy" id="1940300"/>
    <lineage>
        <taxon>Eukaryota</taxon>
        <taxon>Fungi</taxon>
        <taxon>Dikarya</taxon>
        <taxon>Basidiomycota</taxon>
        <taxon>Agaricomycotina</taxon>
        <taxon>Agaricomycetes</taxon>
        <taxon>Agaricomycetidae</taxon>
        <taxon>Agaricales</taxon>
        <taxon>Pleurotineae</taxon>
        <taxon>Stephanosporaceae</taxon>
        <taxon>Cristinia</taxon>
    </lineage>
</organism>
<keyword evidence="1" id="KW-0175">Coiled coil</keyword>
<accession>A0A8K0UGE0</accession>
<evidence type="ECO:0000256" key="2">
    <source>
        <dbReference type="SAM" id="MobiDB-lite"/>
    </source>
</evidence>
<evidence type="ECO:0000313" key="3">
    <source>
        <dbReference type="EMBL" id="KAH8084886.1"/>
    </source>
</evidence>
<dbReference type="Proteomes" id="UP000813824">
    <property type="component" value="Unassembled WGS sequence"/>
</dbReference>
<dbReference type="AlphaFoldDB" id="A0A8K0UGE0"/>
<evidence type="ECO:0000256" key="1">
    <source>
        <dbReference type="SAM" id="Coils"/>
    </source>
</evidence>
<comment type="caution">
    <text evidence="3">The sequence shown here is derived from an EMBL/GenBank/DDBJ whole genome shotgun (WGS) entry which is preliminary data.</text>
</comment>
<feature type="region of interest" description="Disordered" evidence="2">
    <location>
        <begin position="296"/>
        <end position="331"/>
    </location>
</feature>
<feature type="coiled-coil region" evidence="1">
    <location>
        <begin position="332"/>
        <end position="390"/>
    </location>
</feature>
<evidence type="ECO:0000313" key="4">
    <source>
        <dbReference type="Proteomes" id="UP000813824"/>
    </source>
</evidence>